<keyword evidence="1" id="KW-0732">Signal</keyword>
<feature type="signal peptide" evidence="1">
    <location>
        <begin position="1"/>
        <end position="23"/>
    </location>
</feature>
<dbReference type="InterPro" id="IPR038162">
    <property type="entry name" value="SoxY_sf"/>
</dbReference>
<organism evidence="3 4">
    <name type="scientific">Sulfurovum xiamenensis</name>
    <dbReference type="NCBI Taxonomy" id="3019066"/>
    <lineage>
        <taxon>Bacteria</taxon>
        <taxon>Pseudomonadati</taxon>
        <taxon>Campylobacterota</taxon>
        <taxon>Epsilonproteobacteria</taxon>
        <taxon>Campylobacterales</taxon>
        <taxon>Sulfurovaceae</taxon>
        <taxon>Sulfurovum</taxon>
    </lineage>
</organism>
<evidence type="ECO:0000259" key="2">
    <source>
        <dbReference type="Pfam" id="PF13501"/>
    </source>
</evidence>
<name>A0ABT7QRE1_9BACT</name>
<dbReference type="Pfam" id="PF13501">
    <property type="entry name" value="SoxY"/>
    <property type="match status" value="1"/>
</dbReference>
<dbReference type="Gene3D" id="2.60.40.2470">
    <property type="entry name" value="SoxY domain"/>
    <property type="match status" value="1"/>
</dbReference>
<keyword evidence="4" id="KW-1185">Reference proteome</keyword>
<accession>A0ABT7QRE1</accession>
<dbReference type="Proteomes" id="UP001169066">
    <property type="component" value="Unassembled WGS sequence"/>
</dbReference>
<sequence length="148" mass="15507">MDRRKFMSLSMAAAAVLPASLSAIDFRATKPDTWTAHTVADAVKALYGDIKPEEKGVKVKAPKVASNGGAIPVTVESDIAAKTVALFQDVNPEAAVCVWDVQEGGIVDFMTKIKMKESGTITAIVEGTDGKFYSGKVSLEVALGGCEG</sequence>
<dbReference type="InterPro" id="IPR016568">
    <property type="entry name" value="Sulphur_oxidation_SoxY"/>
</dbReference>
<dbReference type="EMBL" id="JAQIBC010000003">
    <property type="protein sequence ID" value="MDM5263667.1"/>
    <property type="molecule type" value="Genomic_DNA"/>
</dbReference>
<gene>
    <name evidence="3" type="ORF">PF327_05590</name>
</gene>
<reference evidence="3" key="1">
    <citation type="submission" date="2023-01" db="EMBL/GenBank/DDBJ databases">
        <title>Sulfurovum sp. XTW-4 genome assembly.</title>
        <authorList>
            <person name="Wang J."/>
        </authorList>
    </citation>
    <scope>NUCLEOTIDE SEQUENCE</scope>
    <source>
        <strain evidence="3">XTW-4</strain>
    </source>
</reference>
<evidence type="ECO:0000313" key="3">
    <source>
        <dbReference type="EMBL" id="MDM5263667.1"/>
    </source>
</evidence>
<evidence type="ECO:0000313" key="4">
    <source>
        <dbReference type="Proteomes" id="UP001169066"/>
    </source>
</evidence>
<dbReference type="RefSeq" id="WP_008245952.1">
    <property type="nucleotide sequence ID" value="NZ_JAQIBC010000003.1"/>
</dbReference>
<feature type="chain" id="PRO_5046902693" evidence="1">
    <location>
        <begin position="24"/>
        <end position="148"/>
    </location>
</feature>
<comment type="caution">
    <text evidence="3">The sequence shown here is derived from an EMBL/GenBank/DDBJ whole genome shotgun (WGS) entry which is preliminary data.</text>
</comment>
<evidence type="ECO:0000256" key="1">
    <source>
        <dbReference type="SAM" id="SignalP"/>
    </source>
</evidence>
<protein>
    <submittedName>
        <fullName evidence="3">Thiosulfate oxidation carrier protein SoxY</fullName>
    </submittedName>
</protein>
<feature type="domain" description="Ig-like SoxY" evidence="2">
    <location>
        <begin position="44"/>
        <end position="146"/>
    </location>
</feature>
<proteinExistence type="predicted"/>
<dbReference type="InterPro" id="IPR032711">
    <property type="entry name" value="SoxY"/>
</dbReference>
<dbReference type="PIRSF" id="PIRSF010312">
    <property type="entry name" value="Sulphur_oxidation_SoxY"/>
    <property type="match status" value="1"/>
</dbReference>